<dbReference type="NCBIfam" id="NF037997">
    <property type="entry name" value="Na_Pi_symport"/>
    <property type="match status" value="1"/>
</dbReference>
<evidence type="ECO:0000256" key="5">
    <source>
        <dbReference type="ARBA" id="ARBA00023136"/>
    </source>
</evidence>
<proteinExistence type="predicted"/>
<dbReference type="Gene3D" id="1.20.58.220">
    <property type="entry name" value="Phosphate transport system protein phou homolog 2, domain 2"/>
    <property type="match status" value="1"/>
</dbReference>
<evidence type="ECO:0000256" key="2">
    <source>
        <dbReference type="ARBA" id="ARBA00022475"/>
    </source>
</evidence>
<dbReference type="InterPro" id="IPR038078">
    <property type="entry name" value="PhoU-like_sf"/>
</dbReference>
<dbReference type="OrthoDB" id="5778511at2"/>
<dbReference type="NCBIfam" id="TIGR00704">
    <property type="entry name" value="NaPi_cotrn_rel"/>
    <property type="match status" value="1"/>
</dbReference>
<dbReference type="EMBL" id="QUMO01000001">
    <property type="protein sequence ID" value="REF88994.1"/>
    <property type="molecule type" value="Genomic_DNA"/>
</dbReference>
<dbReference type="SUPFAM" id="SSF109755">
    <property type="entry name" value="PhoU-like"/>
    <property type="match status" value="1"/>
</dbReference>
<organism evidence="7 8">
    <name type="scientific">Methylovirgula ligni</name>
    <dbReference type="NCBI Taxonomy" id="569860"/>
    <lineage>
        <taxon>Bacteria</taxon>
        <taxon>Pseudomonadati</taxon>
        <taxon>Pseudomonadota</taxon>
        <taxon>Alphaproteobacteria</taxon>
        <taxon>Hyphomicrobiales</taxon>
        <taxon>Beijerinckiaceae</taxon>
        <taxon>Methylovirgula</taxon>
    </lineage>
</organism>
<evidence type="ECO:0000313" key="8">
    <source>
        <dbReference type="Proteomes" id="UP000256900"/>
    </source>
</evidence>
<keyword evidence="3 6" id="KW-0812">Transmembrane</keyword>
<keyword evidence="5 6" id="KW-0472">Membrane</keyword>
<name>A0A3D9Z1D0_9HYPH</name>
<keyword evidence="8" id="KW-1185">Reference proteome</keyword>
<feature type="transmembrane region" description="Helical" evidence="6">
    <location>
        <begin position="134"/>
        <end position="155"/>
    </location>
</feature>
<reference evidence="7 8" key="1">
    <citation type="submission" date="2018-08" db="EMBL/GenBank/DDBJ databases">
        <title>Genomic Encyclopedia of Type Strains, Phase IV (KMG-IV): sequencing the most valuable type-strain genomes for metagenomic binning, comparative biology and taxonomic classification.</title>
        <authorList>
            <person name="Goeker M."/>
        </authorList>
    </citation>
    <scope>NUCLEOTIDE SEQUENCE [LARGE SCALE GENOMIC DNA]</scope>
    <source>
        <strain evidence="7 8">BW863</strain>
    </source>
</reference>
<dbReference type="AlphaFoldDB" id="A0A3D9Z1D0"/>
<dbReference type="RefSeq" id="WP_115834825.1">
    <property type="nucleotide sequence ID" value="NZ_CP025086.1"/>
</dbReference>
<feature type="transmembrane region" description="Helical" evidence="6">
    <location>
        <begin position="282"/>
        <end position="302"/>
    </location>
</feature>
<gene>
    <name evidence="7" type="ORF">DES32_0208</name>
</gene>
<accession>A0A3D9Z1D0</accession>
<comment type="caution">
    <text evidence="7">The sequence shown here is derived from an EMBL/GenBank/DDBJ whole genome shotgun (WGS) entry which is preliminary data.</text>
</comment>
<comment type="subcellular location">
    <subcellularLocation>
        <location evidence="1">Cell membrane</location>
        <topology evidence="1">Multi-pass membrane protein</topology>
    </subcellularLocation>
</comment>
<dbReference type="InterPro" id="IPR004633">
    <property type="entry name" value="NaPi_cotrn-rel/YqeW-like"/>
</dbReference>
<dbReference type="Pfam" id="PF02690">
    <property type="entry name" value="Na_Pi_cotrans"/>
    <property type="match status" value="2"/>
</dbReference>
<feature type="transmembrane region" description="Helical" evidence="6">
    <location>
        <begin position="175"/>
        <end position="199"/>
    </location>
</feature>
<dbReference type="Proteomes" id="UP000256900">
    <property type="component" value="Unassembled WGS sequence"/>
</dbReference>
<evidence type="ECO:0000256" key="1">
    <source>
        <dbReference type="ARBA" id="ARBA00004651"/>
    </source>
</evidence>
<sequence length="559" mass="59860">MDATLSLLDLAGAVALLLWAMHMIQSGIQRAFGADLRRVLAHAFGNRIKAFAAGIGVTAVLQSSTATGLMVAGFAAAGLVDLVPALAVMLGANVGTTLIVQLLSFDIALAAPVFLIIGVMMFRRSGESRTRDIGRVAIGLGLLLMALSQLVQIITPYEDVPSLRMLLGAVATQPFVALLLGALATWAAHSSVAIVLIVMSFVANGAVSLDTGIALVLGANIGSAINPLLEAPRGVDRTGAQVALGNLLNRLIGAAIALPLIERIGPALVRLDPSLARDVANFHMFFNVVMALVFLPLLPLFAKALRRLLPQRVEAQDPSRPLYLDPAAAEAPAVALGNATREALRMVDVFDEMLQGFGRALDEKTDKQRIVETRRIDDILDRLNTAIRSYIVGLDPESLTEDDDKRAAAILAFTSNLEQAGDTIDRGALATLTRQLKRGLVLADEGRADARLMLEHLSANLRLAATVFMTQDLRAARALADEKAFFREIESKATAAYFRRLRQSRPDAIEANALHLDLLRALKGVNDCLVAGAAYPVLEERGELRSSRLRSQQDSDLDS</sequence>
<evidence type="ECO:0000256" key="4">
    <source>
        <dbReference type="ARBA" id="ARBA00022989"/>
    </source>
</evidence>
<evidence type="ECO:0000256" key="6">
    <source>
        <dbReference type="SAM" id="Phobius"/>
    </source>
</evidence>
<feature type="transmembrane region" description="Helical" evidence="6">
    <location>
        <begin position="98"/>
        <end position="122"/>
    </location>
</feature>
<feature type="transmembrane region" description="Helical" evidence="6">
    <location>
        <begin position="68"/>
        <end position="92"/>
    </location>
</feature>
<dbReference type="GO" id="GO:0005436">
    <property type="term" value="F:sodium:phosphate symporter activity"/>
    <property type="evidence" value="ECO:0007669"/>
    <property type="project" value="InterPro"/>
</dbReference>
<dbReference type="InterPro" id="IPR003841">
    <property type="entry name" value="Na/Pi_transpt"/>
</dbReference>
<feature type="transmembrane region" description="Helical" evidence="6">
    <location>
        <begin position="43"/>
        <end position="61"/>
    </location>
</feature>
<dbReference type="PANTHER" id="PTHR10010">
    <property type="entry name" value="SOLUTE CARRIER FAMILY 34 SODIUM PHOSPHATE , MEMBER 2-RELATED"/>
    <property type="match status" value="1"/>
</dbReference>
<dbReference type="GO" id="GO:0005886">
    <property type="term" value="C:plasma membrane"/>
    <property type="evidence" value="ECO:0007669"/>
    <property type="project" value="UniProtKB-SubCell"/>
</dbReference>
<protein>
    <submittedName>
        <fullName evidence="7">Phosphate:Na+ symporter</fullName>
    </submittedName>
</protein>
<dbReference type="PANTHER" id="PTHR10010:SF46">
    <property type="entry name" value="SODIUM-DEPENDENT PHOSPHATE TRANSPORT PROTEIN 2B"/>
    <property type="match status" value="1"/>
</dbReference>
<evidence type="ECO:0000313" key="7">
    <source>
        <dbReference type="EMBL" id="REF88994.1"/>
    </source>
</evidence>
<keyword evidence="4 6" id="KW-1133">Transmembrane helix</keyword>
<keyword evidence="2" id="KW-1003">Cell membrane</keyword>
<evidence type="ECO:0000256" key="3">
    <source>
        <dbReference type="ARBA" id="ARBA00022692"/>
    </source>
</evidence>
<dbReference type="GO" id="GO:0044341">
    <property type="term" value="P:sodium-dependent phosphate transport"/>
    <property type="evidence" value="ECO:0007669"/>
    <property type="project" value="InterPro"/>
</dbReference>